<keyword evidence="3 4" id="KW-0687">Ribonucleoprotein</keyword>
<dbReference type="InterPro" id="IPR029033">
    <property type="entry name" value="His_PPase_superfam"/>
</dbReference>
<dbReference type="SUPFAM" id="SSF53254">
    <property type="entry name" value="Phosphoglycerate mutase-like"/>
    <property type="match status" value="1"/>
</dbReference>
<dbReference type="InterPro" id="IPR013078">
    <property type="entry name" value="His_Pase_superF_clade-1"/>
</dbReference>
<evidence type="ECO:0000313" key="8">
    <source>
        <dbReference type="EMBL" id="KAF4201763.1"/>
    </source>
</evidence>
<dbReference type="GO" id="GO:0015934">
    <property type="term" value="C:large ribosomal subunit"/>
    <property type="evidence" value="ECO:0007669"/>
    <property type="project" value="InterPro"/>
</dbReference>
<dbReference type="CDD" id="cd07067">
    <property type="entry name" value="HP_PGM_like"/>
    <property type="match status" value="1"/>
</dbReference>
<feature type="region of interest" description="Disordered" evidence="5">
    <location>
        <begin position="29"/>
        <end position="126"/>
    </location>
</feature>
<protein>
    <submittedName>
        <fullName evidence="7">Phosphomutase-like protein 3</fullName>
    </submittedName>
</protein>
<accession>A0AAN6BMB8</accession>
<dbReference type="GO" id="GO:0003735">
    <property type="term" value="F:structural constituent of ribosome"/>
    <property type="evidence" value="ECO:0007669"/>
    <property type="project" value="InterPro"/>
</dbReference>
<evidence type="ECO:0000256" key="5">
    <source>
        <dbReference type="SAM" id="MobiDB-lite"/>
    </source>
</evidence>
<evidence type="ECO:0000256" key="4">
    <source>
        <dbReference type="RuleBase" id="RU004005"/>
    </source>
</evidence>
<dbReference type="EMBL" id="JAAAPU010000128">
    <property type="protein sequence ID" value="KAF4201763.1"/>
    <property type="molecule type" value="Genomic_DNA"/>
</dbReference>
<dbReference type="Pfam" id="PF00237">
    <property type="entry name" value="Ribosomal_L22"/>
    <property type="match status" value="1"/>
</dbReference>
<dbReference type="SMART" id="SM00855">
    <property type="entry name" value="PGAM"/>
    <property type="match status" value="1"/>
</dbReference>
<evidence type="ECO:0000313" key="10">
    <source>
        <dbReference type="Proteomes" id="UP000649114"/>
    </source>
</evidence>
<comment type="similarity">
    <text evidence="1 4">Belongs to the universal ribosomal protein uL22 family.</text>
</comment>
<evidence type="ECO:0000256" key="6">
    <source>
        <dbReference type="SAM" id="Phobius"/>
    </source>
</evidence>
<dbReference type="Proteomes" id="UP000051487">
    <property type="component" value="Unassembled WGS sequence"/>
</dbReference>
<name>A0AAN6BMB8_ASPLE</name>
<evidence type="ECO:0000256" key="2">
    <source>
        <dbReference type="ARBA" id="ARBA00022980"/>
    </source>
</evidence>
<evidence type="ECO:0000256" key="3">
    <source>
        <dbReference type="ARBA" id="ARBA00023274"/>
    </source>
</evidence>
<dbReference type="SUPFAM" id="SSF54843">
    <property type="entry name" value="Ribosomal protein L22"/>
    <property type="match status" value="1"/>
</dbReference>
<dbReference type="InterPro" id="IPR047867">
    <property type="entry name" value="Ribosomal_uL22_bac/org-type"/>
</dbReference>
<gene>
    <name evidence="7" type="ORF">ALT_4667</name>
    <name evidence="8" type="ORF">CNMCM8927_001092</name>
</gene>
<evidence type="ECO:0000313" key="7">
    <source>
        <dbReference type="EMBL" id="GAQ07346.1"/>
    </source>
</evidence>
<dbReference type="Proteomes" id="UP000649114">
    <property type="component" value="Unassembled WGS sequence"/>
</dbReference>
<keyword evidence="6" id="KW-0812">Transmembrane</keyword>
<dbReference type="AlphaFoldDB" id="A0AAN6BMB8"/>
<dbReference type="GO" id="GO:0006412">
    <property type="term" value="P:translation"/>
    <property type="evidence" value="ECO:0007669"/>
    <property type="project" value="InterPro"/>
</dbReference>
<dbReference type="InterPro" id="IPR001063">
    <property type="entry name" value="Ribosomal_uL22"/>
</dbReference>
<sequence length="694" mass="78798">MGAVYPYGQLIRSARRGVTFVPRRTLTYSFPRRAQDDGSSNGPNEKPEEQSKPSALSSIKNFFFGGRSETAKPKITRRATAPPKREGSLSADSIFAEDEATPKLIASGRTPAARKQATEAAEGEEEANLEVENRNRITMAAVLDPRPKARMRWERKMIVREVRRRGRLTKTEQIMRTERESLSKSHWFKTSLKKLGPLARQIAGKNIDEAMLQMRFSKKKVAKDVLEHLEHAKNVAIVRSGMGLGNATEQKPITITLKTGERKTITNPSSIYIAQAWVNRGPYGVDYDHRARGQINRLRPPYTSLSVLLKEENTRIREWQDREAEALRKRKAQLWTQLPDRKITAQNQAPGFQRFFQVSFIIPILLVVTVIVAGFMMMAESITSESHLRLSTVTGYFMQDEPTTDPDTFDYVTSNFGLIPRSYDSDAEFDPDGRRTQWERFEHHIKKLNAESRPETSYRLLYLGRHGEGYHNVAERRYGTEAWDCYWSLLDGDDNGTWVDARLTPVGIAQAETAHRVWETQIENKIPFPQSYYVSPLNRCLATASITFRGLKMPHTEPFRPVVKELLRETIGLHTCDSRSSKTAIQAEYPEYIIEDGFAEEDPLYDPKLRESDTARDARLRDLLQDIFTHDENTFISLTAHSGAITSILQVTGHRKFALATGAVIPVLVKVERVSGPLPKMHIDPPTTAPVCKN</sequence>
<reference evidence="8" key="2">
    <citation type="journal article" date="2020" name="bioRxiv">
        <title>Genomic and phenotypic heterogeneity of clinical isolates of the human pathogens Aspergillus fumigatus, Aspergillus lentulus and Aspergillus fumigatiaffinis.</title>
        <authorList>
            <person name="dos Santos R.A.C."/>
            <person name="Steenwyk J.L."/>
            <person name="Rivero-Menendez O."/>
            <person name="Mead M.E."/>
            <person name="Silva L.P."/>
            <person name="Bastos R.W."/>
            <person name="Alastruey-Izquierdo A."/>
            <person name="Goldman G.H."/>
            <person name="Rokas A."/>
        </authorList>
    </citation>
    <scope>NUCLEOTIDE SEQUENCE</scope>
    <source>
        <strain evidence="8">CNM-CM8927</strain>
    </source>
</reference>
<evidence type="ECO:0000256" key="1">
    <source>
        <dbReference type="ARBA" id="ARBA00009451"/>
    </source>
</evidence>
<feature type="transmembrane region" description="Helical" evidence="6">
    <location>
        <begin position="355"/>
        <end position="379"/>
    </location>
</feature>
<proteinExistence type="inferred from homology"/>
<dbReference type="FunFam" id="3.90.470.10:FF:000017">
    <property type="entry name" value="54S ribosomal protein L22, mitochondrial"/>
    <property type="match status" value="1"/>
</dbReference>
<dbReference type="CDD" id="cd00336">
    <property type="entry name" value="Ribosomal_L22"/>
    <property type="match status" value="1"/>
</dbReference>
<keyword evidence="6" id="KW-1133">Transmembrane helix</keyword>
<comment type="caution">
    <text evidence="8">The sequence shown here is derived from an EMBL/GenBank/DDBJ whole genome shotgun (WGS) entry which is preliminary data.</text>
</comment>
<dbReference type="Gene3D" id="3.90.470.10">
    <property type="entry name" value="Ribosomal protein L22/L17"/>
    <property type="match status" value="1"/>
</dbReference>
<reference evidence="8" key="3">
    <citation type="submission" date="2020-04" db="EMBL/GenBank/DDBJ databases">
        <authorList>
            <person name="Santos R.A.C."/>
            <person name="Steenwyk J.L."/>
            <person name="Rivero-Menendez O."/>
            <person name="Mead M.E."/>
            <person name="Silva L.P."/>
            <person name="Bastos R.W."/>
            <person name="Alastruey-Izquierdo A."/>
            <person name="Goldman G.H."/>
            <person name="Rokas A."/>
        </authorList>
    </citation>
    <scope>NUCLEOTIDE SEQUENCE</scope>
    <source>
        <strain evidence="8">CNM-CM8927</strain>
    </source>
</reference>
<organism evidence="8 10">
    <name type="scientific">Aspergillus lentulus</name>
    <dbReference type="NCBI Taxonomy" id="293939"/>
    <lineage>
        <taxon>Eukaryota</taxon>
        <taxon>Fungi</taxon>
        <taxon>Dikarya</taxon>
        <taxon>Ascomycota</taxon>
        <taxon>Pezizomycotina</taxon>
        <taxon>Eurotiomycetes</taxon>
        <taxon>Eurotiomycetidae</taxon>
        <taxon>Eurotiales</taxon>
        <taxon>Aspergillaceae</taxon>
        <taxon>Aspergillus</taxon>
        <taxon>Aspergillus subgen. Fumigati</taxon>
    </lineage>
</organism>
<dbReference type="PANTHER" id="PTHR13501">
    <property type="entry name" value="CHLOROPLAST 50S RIBOSOMAL PROTEIN L22-RELATED"/>
    <property type="match status" value="1"/>
</dbReference>
<keyword evidence="2 4" id="KW-0689">Ribosomal protein</keyword>
<reference evidence="7 9" key="1">
    <citation type="submission" date="2015-11" db="EMBL/GenBank/DDBJ databases">
        <title>Aspergillus lentulus strain IFM 54703T.</title>
        <authorList>
            <person name="Kusuya Y."/>
            <person name="Sakai K."/>
            <person name="Kamei K."/>
            <person name="Takahashi H."/>
            <person name="Yaguchi T."/>
        </authorList>
    </citation>
    <scope>NUCLEOTIDE SEQUENCE [LARGE SCALE GENOMIC DNA]</scope>
    <source>
        <strain evidence="7 9">IFM 54703</strain>
    </source>
</reference>
<dbReference type="Gene3D" id="3.40.50.1240">
    <property type="entry name" value="Phosphoglycerate mutase-like"/>
    <property type="match status" value="1"/>
</dbReference>
<evidence type="ECO:0000313" key="9">
    <source>
        <dbReference type="Proteomes" id="UP000051487"/>
    </source>
</evidence>
<dbReference type="Pfam" id="PF00300">
    <property type="entry name" value="His_Phos_1"/>
    <property type="match status" value="1"/>
</dbReference>
<dbReference type="InterPro" id="IPR036394">
    <property type="entry name" value="Ribosomal_uL22_sf"/>
</dbReference>
<dbReference type="PANTHER" id="PTHR13501:SF10">
    <property type="entry name" value="LARGE RIBOSOMAL SUBUNIT PROTEIN UL22M"/>
    <property type="match status" value="1"/>
</dbReference>
<keyword evidence="6" id="KW-0472">Membrane</keyword>
<dbReference type="EMBL" id="BCLY01000008">
    <property type="protein sequence ID" value="GAQ07346.1"/>
    <property type="molecule type" value="Genomic_DNA"/>
</dbReference>